<accession>A0A1F7HJS7</accession>
<protein>
    <submittedName>
        <fullName evidence="1">Uncharacterized protein</fullName>
    </submittedName>
</protein>
<comment type="caution">
    <text evidence="1">The sequence shown here is derived from an EMBL/GenBank/DDBJ whole genome shotgun (WGS) entry which is preliminary data.</text>
</comment>
<evidence type="ECO:0000313" key="2">
    <source>
        <dbReference type="Proteomes" id="UP000177199"/>
    </source>
</evidence>
<organism evidence="1 2">
    <name type="scientific">Candidatus Roizmanbacteria bacterium RIFCSPHIGHO2_12_FULL_33_9</name>
    <dbReference type="NCBI Taxonomy" id="1802045"/>
    <lineage>
        <taxon>Bacteria</taxon>
        <taxon>Candidatus Roizmaniibacteriota</taxon>
    </lineage>
</organism>
<reference evidence="1 2" key="1">
    <citation type="journal article" date="2016" name="Nat. Commun.">
        <title>Thousands of microbial genomes shed light on interconnected biogeochemical processes in an aquifer system.</title>
        <authorList>
            <person name="Anantharaman K."/>
            <person name="Brown C.T."/>
            <person name="Hug L.A."/>
            <person name="Sharon I."/>
            <person name="Castelle C.J."/>
            <person name="Probst A.J."/>
            <person name="Thomas B.C."/>
            <person name="Singh A."/>
            <person name="Wilkins M.J."/>
            <person name="Karaoz U."/>
            <person name="Brodie E.L."/>
            <person name="Williams K.H."/>
            <person name="Hubbard S.S."/>
            <person name="Banfield J.F."/>
        </authorList>
    </citation>
    <scope>NUCLEOTIDE SEQUENCE [LARGE SCALE GENOMIC DNA]</scope>
</reference>
<evidence type="ECO:0000313" key="1">
    <source>
        <dbReference type="EMBL" id="OGK31469.1"/>
    </source>
</evidence>
<gene>
    <name evidence="1" type="ORF">A3F29_02640</name>
</gene>
<dbReference type="AlphaFoldDB" id="A0A1F7HJS7"/>
<dbReference type="Proteomes" id="UP000177199">
    <property type="component" value="Unassembled WGS sequence"/>
</dbReference>
<name>A0A1F7HJS7_9BACT</name>
<sequence>MELYVNMLFIMNDISPVESSLDSVEKPTQITLAGIHDRVTHLIQKPGRMMRSDSKLVPITIGSLPASICQYGPTTRDEDKDLPLFEIIVNGIISEPDRPHAIRKRSYYLFDASEPTDKDRRFRIESYDDIELPHDVSEIRKKGAGLLYKKLSHRWLQYLARDTGAGFVNEDEAKKLLQDLNAAK</sequence>
<proteinExistence type="predicted"/>
<dbReference type="EMBL" id="MFZV01000005">
    <property type="protein sequence ID" value="OGK31469.1"/>
    <property type="molecule type" value="Genomic_DNA"/>
</dbReference>